<proteinExistence type="predicted"/>
<dbReference type="SUPFAM" id="SSF117396">
    <property type="entry name" value="TM1631-like"/>
    <property type="match status" value="1"/>
</dbReference>
<comment type="caution">
    <text evidence="1">The sequence shown here is derived from an EMBL/GenBank/DDBJ whole genome shotgun (WGS) entry which is preliminary data.</text>
</comment>
<dbReference type="PANTHER" id="PTHR30348">
    <property type="entry name" value="UNCHARACTERIZED PROTEIN YECE"/>
    <property type="match status" value="1"/>
</dbReference>
<keyword evidence="2" id="KW-1185">Reference proteome</keyword>
<protein>
    <submittedName>
        <fullName evidence="1">DUF72 domain-containing protein</fullName>
    </submittedName>
</protein>
<accession>A0ABW5XV73</accession>
<sequence>MTSFYAGTSGLLTPIPKRDFPPQHLDKSRLAYVATVFNSIEINSSFYKLPKAATVTRWAEEVTANFKFTYKLWKEITHNKELAFKPTDVRDFIEAISYVGDKKGCLLIQFPPSLTAAHSMQLDNLLATIKEMDNSWPIAVEFRHPSWYNDDVYEILDKYGVAMVLHDMPAAATPIITLQSDIMYVRFHGPGGRYRGSYEDDLLYDYAMYIKEWQDDGKTVYAYFNNTAGDALNNLATLKRYVHP</sequence>
<dbReference type="Pfam" id="PF01904">
    <property type="entry name" value="DUF72"/>
    <property type="match status" value="1"/>
</dbReference>
<organism evidence="1 2">
    <name type="scientific">Mucilaginibacter antarcticus</name>
    <dbReference type="NCBI Taxonomy" id="1855725"/>
    <lineage>
        <taxon>Bacteria</taxon>
        <taxon>Pseudomonadati</taxon>
        <taxon>Bacteroidota</taxon>
        <taxon>Sphingobacteriia</taxon>
        <taxon>Sphingobacteriales</taxon>
        <taxon>Sphingobacteriaceae</taxon>
        <taxon>Mucilaginibacter</taxon>
    </lineage>
</organism>
<reference evidence="2" key="1">
    <citation type="journal article" date="2019" name="Int. J. Syst. Evol. Microbiol.">
        <title>The Global Catalogue of Microorganisms (GCM) 10K type strain sequencing project: providing services to taxonomists for standard genome sequencing and annotation.</title>
        <authorList>
            <consortium name="The Broad Institute Genomics Platform"/>
            <consortium name="The Broad Institute Genome Sequencing Center for Infectious Disease"/>
            <person name="Wu L."/>
            <person name="Ma J."/>
        </authorList>
    </citation>
    <scope>NUCLEOTIDE SEQUENCE [LARGE SCALE GENOMIC DNA]</scope>
    <source>
        <strain evidence="2">KCTC 52232</strain>
    </source>
</reference>
<dbReference type="EMBL" id="JBHUON010000037">
    <property type="protein sequence ID" value="MFD2866830.1"/>
    <property type="molecule type" value="Genomic_DNA"/>
</dbReference>
<evidence type="ECO:0000313" key="1">
    <source>
        <dbReference type="EMBL" id="MFD2866830.1"/>
    </source>
</evidence>
<dbReference type="RefSeq" id="WP_377130475.1">
    <property type="nucleotide sequence ID" value="NZ_JBHUON010000037.1"/>
</dbReference>
<name>A0ABW5XV73_9SPHI</name>
<gene>
    <name evidence="1" type="ORF">ACFSYC_19190</name>
</gene>
<evidence type="ECO:0000313" key="2">
    <source>
        <dbReference type="Proteomes" id="UP001597601"/>
    </source>
</evidence>
<dbReference type="PANTHER" id="PTHR30348:SF4">
    <property type="entry name" value="DUF72 DOMAIN-CONTAINING PROTEIN"/>
    <property type="match status" value="1"/>
</dbReference>
<dbReference type="Proteomes" id="UP001597601">
    <property type="component" value="Unassembled WGS sequence"/>
</dbReference>
<dbReference type="InterPro" id="IPR036520">
    <property type="entry name" value="UPF0759_sf"/>
</dbReference>
<dbReference type="Gene3D" id="3.20.20.410">
    <property type="entry name" value="Protein of unknown function UPF0759"/>
    <property type="match status" value="1"/>
</dbReference>
<dbReference type="InterPro" id="IPR002763">
    <property type="entry name" value="DUF72"/>
</dbReference>